<dbReference type="InParanoid" id="E4ZP31"/>
<evidence type="ECO:0000313" key="2">
    <source>
        <dbReference type="Proteomes" id="UP000002668"/>
    </source>
</evidence>
<name>E4ZP31_LEPMJ</name>
<organism evidence="2">
    <name type="scientific">Leptosphaeria maculans (strain JN3 / isolate v23.1.3 / race Av1-4-5-6-7-8)</name>
    <name type="common">Blackleg fungus</name>
    <name type="synonym">Phoma lingam</name>
    <dbReference type="NCBI Taxonomy" id="985895"/>
    <lineage>
        <taxon>Eukaryota</taxon>
        <taxon>Fungi</taxon>
        <taxon>Dikarya</taxon>
        <taxon>Ascomycota</taxon>
        <taxon>Pezizomycotina</taxon>
        <taxon>Dothideomycetes</taxon>
        <taxon>Pleosporomycetidae</taxon>
        <taxon>Pleosporales</taxon>
        <taxon>Pleosporineae</taxon>
        <taxon>Leptosphaeriaceae</taxon>
        <taxon>Plenodomus</taxon>
        <taxon>Plenodomus lingam/Leptosphaeria maculans species complex</taxon>
    </lineage>
</organism>
<protein>
    <submittedName>
        <fullName evidence="1">Predicted protein</fullName>
    </submittedName>
</protein>
<evidence type="ECO:0000313" key="1">
    <source>
        <dbReference type="EMBL" id="CBX93400.1"/>
    </source>
</evidence>
<accession>E4ZP31</accession>
<dbReference type="HOGENOM" id="CLU_2671509_0_0_1"/>
<dbReference type="EMBL" id="FP929105">
    <property type="protein sequence ID" value="CBX93400.1"/>
    <property type="molecule type" value="Genomic_DNA"/>
</dbReference>
<dbReference type="VEuPathDB" id="FungiDB:LEMA_uP043010.1"/>
<reference evidence="2" key="1">
    <citation type="journal article" date="2011" name="Nat. Commun.">
        <title>Effector diversification within compartments of the Leptosphaeria maculans genome affected by Repeat-Induced Point mutations.</title>
        <authorList>
            <person name="Rouxel T."/>
            <person name="Grandaubert J."/>
            <person name="Hane J.K."/>
            <person name="Hoede C."/>
            <person name="van de Wouw A.P."/>
            <person name="Couloux A."/>
            <person name="Dominguez V."/>
            <person name="Anthouard V."/>
            <person name="Bally P."/>
            <person name="Bourras S."/>
            <person name="Cozijnsen A.J."/>
            <person name="Ciuffetti L.M."/>
            <person name="Degrave A."/>
            <person name="Dilmaghani A."/>
            <person name="Duret L."/>
            <person name="Fudal I."/>
            <person name="Goodwin S.B."/>
            <person name="Gout L."/>
            <person name="Glaser N."/>
            <person name="Linglin J."/>
            <person name="Kema G.H.J."/>
            <person name="Lapalu N."/>
            <person name="Lawrence C.B."/>
            <person name="May K."/>
            <person name="Meyer M."/>
            <person name="Ollivier B."/>
            <person name="Poulain J."/>
            <person name="Schoch C.L."/>
            <person name="Simon A."/>
            <person name="Spatafora J.W."/>
            <person name="Stachowiak A."/>
            <person name="Turgeon B.G."/>
            <person name="Tyler B.M."/>
            <person name="Vincent D."/>
            <person name="Weissenbach J."/>
            <person name="Amselem J."/>
            <person name="Quesneville H."/>
            <person name="Oliver R.P."/>
            <person name="Wincker P."/>
            <person name="Balesdent M.-H."/>
            <person name="Howlett B.J."/>
        </authorList>
    </citation>
    <scope>NUCLEOTIDE SEQUENCE [LARGE SCALE GENOMIC DNA]</scope>
    <source>
        <strain evidence="2">JN3 / isolate v23.1.3 / race Av1-4-5-6-7-8</strain>
    </source>
</reference>
<proteinExistence type="predicted"/>
<dbReference type="AlphaFoldDB" id="E4ZP31"/>
<gene>
    <name evidence="1" type="ORF">LEMA_uP043010.1</name>
</gene>
<dbReference type="Proteomes" id="UP000002668">
    <property type="component" value="Genome"/>
</dbReference>
<keyword evidence="2" id="KW-1185">Reference proteome</keyword>
<sequence length="75" mass="8812">MRDGVSDQLGTGVSDQLGTKQKVWRPGYQYWQLYHVRACTECQKSSRILRSEKNLPKLLILYQSERRSWLEGCVH</sequence>